<gene>
    <name evidence="2" type="ORF">BJ508DRAFT_321616</name>
</gene>
<sequence>MHNVRCEMRKVDTMGTGEQEDGQPNKPEDDARTKKLKTMLRSEWSRPEDWAIFIDAAIAVHGEEFSEFLRDRLLVDDPLDQTHMGDETMHEGTSGGGWTAVNSSHDGLKAPVDLKQRNGDVVVNSQGVPHILEPDAPHKPGQPHPSPAPSFKRRKLDSAEEEANSKPNIIEAAKTIYKLTMERSSQIRERAGKTTIDEKRSDTMFFWEKENANRRLQEEWTKIGVGQYGLEKDDDGRAYGNVVQSGDWGTRAHKMSIEGEKVRVLRRPGQEGRQIDIITSMEIEDEEAVKFDGA</sequence>
<feature type="region of interest" description="Disordered" evidence="1">
    <location>
        <begin position="83"/>
        <end position="111"/>
    </location>
</feature>
<dbReference type="EMBL" id="ML119649">
    <property type="protein sequence ID" value="RPA86485.1"/>
    <property type="molecule type" value="Genomic_DNA"/>
</dbReference>
<organism evidence="2 3">
    <name type="scientific">Ascobolus immersus RN42</name>
    <dbReference type="NCBI Taxonomy" id="1160509"/>
    <lineage>
        <taxon>Eukaryota</taxon>
        <taxon>Fungi</taxon>
        <taxon>Dikarya</taxon>
        <taxon>Ascomycota</taxon>
        <taxon>Pezizomycotina</taxon>
        <taxon>Pezizomycetes</taxon>
        <taxon>Pezizales</taxon>
        <taxon>Ascobolaceae</taxon>
        <taxon>Ascobolus</taxon>
    </lineage>
</organism>
<evidence type="ECO:0000313" key="2">
    <source>
        <dbReference type="EMBL" id="RPA86485.1"/>
    </source>
</evidence>
<dbReference type="AlphaFoldDB" id="A0A3N4IK17"/>
<name>A0A3N4IK17_ASCIM</name>
<dbReference type="Proteomes" id="UP000275078">
    <property type="component" value="Unassembled WGS sequence"/>
</dbReference>
<proteinExistence type="predicted"/>
<protein>
    <submittedName>
        <fullName evidence="2">Uncharacterized protein</fullName>
    </submittedName>
</protein>
<evidence type="ECO:0000256" key="1">
    <source>
        <dbReference type="SAM" id="MobiDB-lite"/>
    </source>
</evidence>
<keyword evidence="3" id="KW-1185">Reference proteome</keyword>
<feature type="region of interest" description="Disordered" evidence="1">
    <location>
        <begin position="130"/>
        <end position="167"/>
    </location>
</feature>
<feature type="region of interest" description="Disordered" evidence="1">
    <location>
        <begin position="1"/>
        <end position="33"/>
    </location>
</feature>
<evidence type="ECO:0000313" key="3">
    <source>
        <dbReference type="Proteomes" id="UP000275078"/>
    </source>
</evidence>
<accession>A0A3N4IK17</accession>
<feature type="compositionally biased region" description="Basic and acidic residues" evidence="1">
    <location>
        <begin position="1"/>
        <end position="12"/>
    </location>
</feature>
<reference evidence="2 3" key="1">
    <citation type="journal article" date="2018" name="Nat. Ecol. Evol.">
        <title>Pezizomycetes genomes reveal the molecular basis of ectomycorrhizal truffle lifestyle.</title>
        <authorList>
            <person name="Murat C."/>
            <person name="Payen T."/>
            <person name="Noel B."/>
            <person name="Kuo A."/>
            <person name="Morin E."/>
            <person name="Chen J."/>
            <person name="Kohler A."/>
            <person name="Krizsan K."/>
            <person name="Balestrini R."/>
            <person name="Da Silva C."/>
            <person name="Montanini B."/>
            <person name="Hainaut M."/>
            <person name="Levati E."/>
            <person name="Barry K.W."/>
            <person name="Belfiori B."/>
            <person name="Cichocki N."/>
            <person name="Clum A."/>
            <person name="Dockter R.B."/>
            <person name="Fauchery L."/>
            <person name="Guy J."/>
            <person name="Iotti M."/>
            <person name="Le Tacon F."/>
            <person name="Lindquist E.A."/>
            <person name="Lipzen A."/>
            <person name="Malagnac F."/>
            <person name="Mello A."/>
            <person name="Molinier V."/>
            <person name="Miyauchi S."/>
            <person name="Poulain J."/>
            <person name="Riccioni C."/>
            <person name="Rubini A."/>
            <person name="Sitrit Y."/>
            <person name="Splivallo R."/>
            <person name="Traeger S."/>
            <person name="Wang M."/>
            <person name="Zifcakova L."/>
            <person name="Wipf D."/>
            <person name="Zambonelli A."/>
            <person name="Paolocci F."/>
            <person name="Nowrousian M."/>
            <person name="Ottonello S."/>
            <person name="Baldrian P."/>
            <person name="Spatafora J.W."/>
            <person name="Henrissat B."/>
            <person name="Nagy L.G."/>
            <person name="Aury J.M."/>
            <person name="Wincker P."/>
            <person name="Grigoriev I.V."/>
            <person name="Bonfante P."/>
            <person name="Martin F.M."/>
        </authorList>
    </citation>
    <scope>NUCLEOTIDE SEQUENCE [LARGE SCALE GENOMIC DNA]</scope>
    <source>
        <strain evidence="2 3">RN42</strain>
    </source>
</reference>